<dbReference type="FunFam" id="1.10.10.410:FF:000001">
    <property type="entry name" value="Aspartyl/glutamyl-tRNA(Asn/Gln) amidotransferase subunit B"/>
    <property type="match status" value="1"/>
</dbReference>
<dbReference type="PANTHER" id="PTHR11659">
    <property type="entry name" value="GLUTAMYL-TRNA GLN AMIDOTRANSFERASE SUBUNIT B MITOCHONDRIAL AND PROKARYOTIC PET112-RELATED"/>
    <property type="match status" value="1"/>
</dbReference>
<dbReference type="Proteomes" id="UP000530660">
    <property type="component" value="Unassembled WGS sequence"/>
</dbReference>
<dbReference type="GO" id="GO:0032543">
    <property type="term" value="P:mitochondrial translation"/>
    <property type="evidence" value="ECO:0007669"/>
    <property type="project" value="UniProtKB-UniRule"/>
</dbReference>
<evidence type="ECO:0000313" key="12">
    <source>
        <dbReference type="EMBL" id="KAF6003165.1"/>
    </source>
</evidence>
<dbReference type="InterPro" id="IPR017959">
    <property type="entry name" value="Asn/Gln-tRNA_amidoTrfase_suB/E"/>
</dbReference>
<keyword evidence="3 10" id="KW-0436">Ligase</keyword>
<evidence type="ECO:0000256" key="5">
    <source>
        <dbReference type="ARBA" id="ARBA00022840"/>
    </source>
</evidence>
<dbReference type="InterPro" id="IPR014746">
    <property type="entry name" value="Gln_synth/guanido_kin_cat_dom"/>
</dbReference>
<dbReference type="NCBIfam" id="NF004014">
    <property type="entry name" value="PRK05477.1-4"/>
    <property type="match status" value="1"/>
</dbReference>
<comment type="subcellular location">
    <subcellularLocation>
        <location evidence="10">Mitochondrion</location>
    </subcellularLocation>
</comment>
<dbReference type="InterPro" id="IPR023168">
    <property type="entry name" value="GatB_Yqey_C_2"/>
</dbReference>
<comment type="function">
    <text evidence="10">Allows the formation of correctly charged Gln-tRNA(Gln) through the transamidation of misacylated Glu-tRNA(Gln) in the mitochondria. The reaction takes place in the presence of glutamine and ATP through an activated gamma-phospho-Glu-tRNA(Gln).</text>
</comment>
<dbReference type="SMART" id="SM00845">
    <property type="entry name" value="GatB_Yqey"/>
    <property type="match status" value="1"/>
</dbReference>
<keyword evidence="10" id="KW-0496">Mitochondrion</keyword>
<dbReference type="EC" id="6.3.5.-" evidence="10"/>
<dbReference type="GO" id="GO:0050567">
    <property type="term" value="F:glutaminyl-tRNA synthase (glutamine-hydrolyzing) activity"/>
    <property type="evidence" value="ECO:0007669"/>
    <property type="project" value="UniProtKB-UniRule"/>
</dbReference>
<comment type="function">
    <text evidence="7">Allows the formation of correctly charged Asn-tRNA(Asn) or Gln-tRNA(Gln) through the transamidation of misacylated Asp-tRNA(Asn) or Glu-tRNA(Gln) in organisms which lack either or both of asparaginyl-tRNA or glutaminyl-tRNA synthetases. The reaction takes place in the presence of glutamine and ATP through an activated phospho-Asp-tRNA(Asn) or phospho-Glu-tRNA(Gln).</text>
</comment>
<reference evidence="12 13" key="1">
    <citation type="journal article" date="2020" name="J. Phycol.">
        <title>Comparative genome analysis reveals Cyanidiococcus gen. nov., a new extremophilic red algal genus sister to Cyanidioschyzon (Cyanidioschyzonaceae, Rhodophyta).</title>
        <authorList>
            <person name="Liu S.-L."/>
            <person name="Chiang Y.-R."/>
            <person name="Yoon H.S."/>
            <person name="Fu H.-Y."/>
        </authorList>
    </citation>
    <scope>NUCLEOTIDE SEQUENCE [LARGE SCALE GENOMIC DNA]</scope>
    <source>
        <strain evidence="12 13">THAL066</strain>
    </source>
</reference>
<dbReference type="SUPFAM" id="SSF55931">
    <property type="entry name" value="Glutamine synthetase/guanido kinase"/>
    <property type="match status" value="1"/>
</dbReference>
<dbReference type="GO" id="GO:0030956">
    <property type="term" value="C:glutamyl-tRNA(Gln) amidotransferase complex"/>
    <property type="evidence" value="ECO:0007669"/>
    <property type="project" value="UniProtKB-UniRule"/>
</dbReference>
<evidence type="ECO:0000256" key="9">
    <source>
        <dbReference type="ARBA" id="ARBA00047913"/>
    </source>
</evidence>
<dbReference type="Gene3D" id="1.10.10.410">
    <property type="match status" value="1"/>
</dbReference>
<feature type="domain" description="Asn/Gln amidotransferase" evidence="11">
    <location>
        <begin position="439"/>
        <end position="600"/>
    </location>
</feature>
<dbReference type="Pfam" id="PF02934">
    <property type="entry name" value="GatB_N"/>
    <property type="match status" value="1"/>
</dbReference>
<evidence type="ECO:0000256" key="1">
    <source>
        <dbReference type="ARBA" id="ARBA00005306"/>
    </source>
</evidence>
<proteinExistence type="inferred from homology"/>
<protein>
    <recommendedName>
        <fullName evidence="10">Glutamyl-tRNA(Gln) amidotransferase subunit B, mitochondrial</fullName>
        <shortName evidence="10">Glu-AdT subunit B</shortName>
        <ecNumber evidence="10">6.3.5.-</ecNumber>
    </recommendedName>
</protein>
<name>A0A7J7IJA9_9RHOD</name>
<comment type="subunit">
    <text evidence="10">Subunit of the heterotrimeric GatCAB amidotransferase (AdT) complex, composed of A, B and C subunits.</text>
</comment>
<dbReference type="PANTHER" id="PTHR11659:SF0">
    <property type="entry name" value="GLUTAMYL-TRNA(GLN) AMIDOTRANSFERASE SUBUNIT B, MITOCHONDRIAL"/>
    <property type="match status" value="1"/>
</dbReference>
<dbReference type="SUPFAM" id="SSF89095">
    <property type="entry name" value="GatB/YqeY motif"/>
    <property type="match status" value="1"/>
</dbReference>
<dbReference type="InterPro" id="IPR018027">
    <property type="entry name" value="Asn/Gln_amidotransferase"/>
</dbReference>
<keyword evidence="6 10" id="KW-0648">Protein biosynthesis</keyword>
<comment type="catalytic activity">
    <reaction evidence="8">
        <text>L-aspartyl-tRNA(Asn) + L-glutamine + ATP + H2O = L-asparaginyl-tRNA(Asn) + L-glutamate + ADP + phosphate + 2 H(+)</text>
        <dbReference type="Rhea" id="RHEA:14513"/>
        <dbReference type="Rhea" id="RHEA-COMP:9674"/>
        <dbReference type="Rhea" id="RHEA-COMP:9677"/>
        <dbReference type="ChEBI" id="CHEBI:15377"/>
        <dbReference type="ChEBI" id="CHEBI:15378"/>
        <dbReference type="ChEBI" id="CHEBI:29985"/>
        <dbReference type="ChEBI" id="CHEBI:30616"/>
        <dbReference type="ChEBI" id="CHEBI:43474"/>
        <dbReference type="ChEBI" id="CHEBI:58359"/>
        <dbReference type="ChEBI" id="CHEBI:78515"/>
        <dbReference type="ChEBI" id="CHEBI:78516"/>
        <dbReference type="ChEBI" id="CHEBI:456216"/>
    </reaction>
</comment>
<dbReference type="GO" id="GO:0005739">
    <property type="term" value="C:mitochondrion"/>
    <property type="evidence" value="ECO:0007669"/>
    <property type="project" value="UniProtKB-SubCell"/>
</dbReference>
<evidence type="ECO:0000256" key="10">
    <source>
        <dbReference type="HAMAP-Rule" id="MF_03147"/>
    </source>
</evidence>
<dbReference type="NCBIfam" id="NF004012">
    <property type="entry name" value="PRK05477.1-2"/>
    <property type="match status" value="1"/>
</dbReference>
<comment type="caution">
    <text evidence="12">The sequence shown here is derived from an EMBL/GenBank/DDBJ whole genome shotgun (WGS) entry which is preliminary data.</text>
</comment>
<keyword evidence="4 10" id="KW-0547">Nucleotide-binding</keyword>
<evidence type="ECO:0000313" key="13">
    <source>
        <dbReference type="Proteomes" id="UP000530660"/>
    </source>
</evidence>
<dbReference type="InterPro" id="IPR006075">
    <property type="entry name" value="Asn/Gln-tRNA_Trfase_suB/E_cat"/>
</dbReference>
<dbReference type="AlphaFoldDB" id="A0A7J7IJA9"/>
<dbReference type="InterPro" id="IPR003789">
    <property type="entry name" value="Asn/Gln_tRNA_amidoTrase-B-like"/>
</dbReference>
<evidence type="ECO:0000256" key="4">
    <source>
        <dbReference type="ARBA" id="ARBA00022741"/>
    </source>
</evidence>
<dbReference type="HAMAP" id="MF_00121">
    <property type="entry name" value="GatB"/>
    <property type="match status" value="1"/>
</dbReference>
<evidence type="ECO:0000256" key="2">
    <source>
        <dbReference type="ARBA" id="ARBA00011123"/>
    </source>
</evidence>
<dbReference type="InterPro" id="IPR042114">
    <property type="entry name" value="GatB_C_1"/>
</dbReference>
<gene>
    <name evidence="12" type="ORF">F1559_000145</name>
</gene>
<dbReference type="Gene3D" id="1.10.150.380">
    <property type="entry name" value="GatB domain, N-terminal subdomain"/>
    <property type="match status" value="1"/>
</dbReference>
<evidence type="ECO:0000259" key="11">
    <source>
        <dbReference type="SMART" id="SM00845"/>
    </source>
</evidence>
<evidence type="ECO:0000256" key="6">
    <source>
        <dbReference type="ARBA" id="ARBA00022917"/>
    </source>
</evidence>
<sequence>MDRSSLSWRACVGFVLPWWPLRRCFWRGAMLTSTTATSKHPPVRLCSNGALVNERHSLSSAWLHASATEQRNKNGTASRRRKGAEAIDRVLERYAATVGVEVHVQLATATKAYCGCSTASASEPNIHICPVCTGQPGTLPVPNRKMVELAVKAGLALRCRIASRTKFDRKNYFYADTPKNFQISQYDMPIAEEGYLELPSTGKRISIRRAHMEEDSAKMFHTVGPADQEASVAAAGTASSEASYSLVDHNRAGVPLLEIVTGPDMESGAEAAAFGEELQRILRYAEISDCNMQDGSLRVDVNISIRPRVADEDGTHHGLGTKVELKNLNSFNAIERAVDHEILRQAALLDRGELVRQETRLWDEREQATKLLRVKEEASDYRYFPEPDIPLLVLEPAQIEAWRAALPELPAEKRRRYMDQLGLSAYDAGILTTDPATTAFFEQTINYLTEDVAKTSSVVDRAKAAANWIAGDIAAHVKQKANADSVADTTLSPKLLAELVVLIEDGTISGKIAKELIPALMETTCSSVRALVEAQGRTQIRDEATIIELIRQVMHENPQNVQAYRQGKTKLAGFFVGQVMKRGNGRLDPVLTQQLVSELLSREE</sequence>
<dbReference type="GO" id="GO:0005524">
    <property type="term" value="F:ATP binding"/>
    <property type="evidence" value="ECO:0007669"/>
    <property type="project" value="UniProtKB-KW"/>
</dbReference>
<dbReference type="InterPro" id="IPR004413">
    <property type="entry name" value="GatB"/>
</dbReference>
<comment type="similarity">
    <text evidence="1 10">Belongs to the GatB/GatE family. GatB subfamily.</text>
</comment>
<dbReference type="EMBL" id="VWRR01000007">
    <property type="protein sequence ID" value="KAF6003165.1"/>
    <property type="molecule type" value="Genomic_DNA"/>
</dbReference>
<dbReference type="OrthoDB" id="1722066at2759"/>
<keyword evidence="5 10" id="KW-0067">ATP-binding</keyword>
<dbReference type="NCBIfam" id="TIGR00133">
    <property type="entry name" value="gatB"/>
    <property type="match status" value="1"/>
</dbReference>
<evidence type="ECO:0000256" key="3">
    <source>
        <dbReference type="ARBA" id="ARBA00022598"/>
    </source>
</evidence>
<comment type="subunit">
    <text evidence="2">Heterotrimer of A, B and C subunits.</text>
</comment>
<evidence type="ECO:0000256" key="7">
    <source>
        <dbReference type="ARBA" id="ARBA00024799"/>
    </source>
</evidence>
<keyword evidence="13" id="KW-1185">Reference proteome</keyword>
<evidence type="ECO:0000256" key="8">
    <source>
        <dbReference type="ARBA" id="ARBA00047380"/>
    </source>
</evidence>
<dbReference type="GO" id="GO:0070681">
    <property type="term" value="P:glutaminyl-tRNAGln biosynthesis via transamidation"/>
    <property type="evidence" value="ECO:0007669"/>
    <property type="project" value="UniProtKB-UniRule"/>
</dbReference>
<dbReference type="Pfam" id="PF02637">
    <property type="entry name" value="GatB_Yqey"/>
    <property type="match status" value="1"/>
</dbReference>
<accession>A0A7J7IJA9</accession>
<comment type="catalytic activity">
    <reaction evidence="9 10">
        <text>L-glutamyl-tRNA(Gln) + L-glutamine + ATP + H2O = L-glutaminyl-tRNA(Gln) + L-glutamate + ADP + phosphate + H(+)</text>
        <dbReference type="Rhea" id="RHEA:17521"/>
        <dbReference type="Rhea" id="RHEA-COMP:9681"/>
        <dbReference type="Rhea" id="RHEA-COMP:9684"/>
        <dbReference type="ChEBI" id="CHEBI:15377"/>
        <dbReference type="ChEBI" id="CHEBI:15378"/>
        <dbReference type="ChEBI" id="CHEBI:29985"/>
        <dbReference type="ChEBI" id="CHEBI:30616"/>
        <dbReference type="ChEBI" id="CHEBI:43474"/>
        <dbReference type="ChEBI" id="CHEBI:58359"/>
        <dbReference type="ChEBI" id="CHEBI:78520"/>
        <dbReference type="ChEBI" id="CHEBI:78521"/>
        <dbReference type="ChEBI" id="CHEBI:456216"/>
    </reaction>
</comment>
<organism evidence="12 13">
    <name type="scientific">Cyanidiococcus yangmingshanensis</name>
    <dbReference type="NCBI Taxonomy" id="2690220"/>
    <lineage>
        <taxon>Eukaryota</taxon>
        <taxon>Rhodophyta</taxon>
        <taxon>Bangiophyceae</taxon>
        <taxon>Cyanidiales</taxon>
        <taxon>Cyanidiaceae</taxon>
        <taxon>Cyanidiococcus</taxon>
    </lineage>
</organism>